<dbReference type="GO" id="GO:0030077">
    <property type="term" value="C:plasma membrane light-harvesting complex"/>
    <property type="evidence" value="ECO:0007669"/>
    <property type="project" value="InterPro"/>
</dbReference>
<reference evidence="1" key="1">
    <citation type="submission" date="2022-01" db="EMBL/GenBank/DDBJ databases">
        <title>Genome-Based Taxonomic Classification of the Phylum Actinobacteria.</title>
        <authorList>
            <person name="Gao Y."/>
        </authorList>
    </citation>
    <scope>NUCLEOTIDE SEQUENCE</scope>
    <source>
        <strain evidence="1">KLBMP 8922</strain>
    </source>
</reference>
<comment type="caution">
    <text evidence="1">The sequence shown here is derived from an EMBL/GenBank/DDBJ whole genome shotgun (WGS) entry which is preliminary data.</text>
</comment>
<dbReference type="SUPFAM" id="SSF50346">
    <property type="entry name" value="PRC-barrel domain"/>
    <property type="match status" value="1"/>
</dbReference>
<dbReference type="AlphaFoldDB" id="A0AA41PZ18"/>
<organism evidence="1 2">
    <name type="scientific">Yinghuangia soli</name>
    <dbReference type="NCBI Taxonomy" id="2908204"/>
    <lineage>
        <taxon>Bacteria</taxon>
        <taxon>Bacillati</taxon>
        <taxon>Actinomycetota</taxon>
        <taxon>Actinomycetes</taxon>
        <taxon>Kitasatosporales</taxon>
        <taxon>Streptomycetaceae</taxon>
        <taxon>Yinghuangia</taxon>
    </lineage>
</organism>
<dbReference type="InterPro" id="IPR014747">
    <property type="entry name" value="Bac_photo_RC_H_C"/>
</dbReference>
<gene>
    <name evidence="1" type="ORF">LZ495_12115</name>
</gene>
<dbReference type="InterPro" id="IPR011033">
    <property type="entry name" value="PRC_barrel-like_sf"/>
</dbReference>
<evidence type="ECO:0000313" key="1">
    <source>
        <dbReference type="EMBL" id="MCF2527960.1"/>
    </source>
</evidence>
<accession>A0AA41PZ18</accession>
<dbReference type="Proteomes" id="UP001165378">
    <property type="component" value="Unassembled WGS sequence"/>
</dbReference>
<dbReference type="RefSeq" id="WP_235052125.1">
    <property type="nucleotide sequence ID" value="NZ_JAKFHA010000005.1"/>
</dbReference>
<evidence type="ECO:0000313" key="2">
    <source>
        <dbReference type="Proteomes" id="UP001165378"/>
    </source>
</evidence>
<proteinExistence type="predicted"/>
<keyword evidence="2" id="KW-1185">Reference proteome</keyword>
<dbReference type="GO" id="GO:0019684">
    <property type="term" value="P:photosynthesis, light reaction"/>
    <property type="evidence" value="ECO:0007669"/>
    <property type="project" value="InterPro"/>
</dbReference>
<sequence length="116" mass="13015">MPEDTWGYRPETGYQTGMDLIGFKVEALDGHIGKIDKYSDEVGASCLVVDTGVWIFGKHVLLPAGMISSIDVEDKRVYVEASKSQIESAPEFDRDKHMGDSGYQRLVEEHYGRRAM</sequence>
<name>A0AA41PZ18_9ACTN</name>
<dbReference type="Gene3D" id="3.90.50.10">
    <property type="entry name" value="Photosynthetic Reaction Center, subunit H, domain 2"/>
    <property type="match status" value="1"/>
</dbReference>
<dbReference type="EMBL" id="JAKFHA010000005">
    <property type="protein sequence ID" value="MCF2527960.1"/>
    <property type="molecule type" value="Genomic_DNA"/>
</dbReference>
<protein>
    <submittedName>
        <fullName evidence="1">PRC-barrel domain-containing protein</fullName>
    </submittedName>
</protein>